<organism evidence="1 2">
    <name type="scientific">Blastococcus brunescens</name>
    <dbReference type="NCBI Taxonomy" id="1564165"/>
    <lineage>
        <taxon>Bacteria</taxon>
        <taxon>Bacillati</taxon>
        <taxon>Actinomycetota</taxon>
        <taxon>Actinomycetes</taxon>
        <taxon>Geodermatophilales</taxon>
        <taxon>Geodermatophilaceae</taxon>
        <taxon>Blastococcus</taxon>
    </lineage>
</organism>
<reference evidence="1 2" key="1">
    <citation type="submission" date="2023-12" db="EMBL/GenBank/DDBJ databases">
        <title>Blastococcus brunescens sp. nov., an actonobacterium isolated from sandstone collected in sahara desert.</title>
        <authorList>
            <person name="Gtari M."/>
            <person name="Ghodhbane F."/>
        </authorList>
    </citation>
    <scope>NUCLEOTIDE SEQUENCE [LARGE SCALE GENOMIC DNA]</scope>
    <source>
        <strain evidence="1 2">BMG 8361</strain>
    </source>
</reference>
<dbReference type="CDD" id="cd00198">
    <property type="entry name" value="vWFA"/>
    <property type="match status" value="1"/>
</dbReference>
<protein>
    <submittedName>
        <fullName evidence="1">VWA domain-containing protein</fullName>
    </submittedName>
</protein>
<dbReference type="PANTHER" id="PTHR39338:SF6">
    <property type="entry name" value="BLL5662 PROTEIN"/>
    <property type="match status" value="1"/>
</dbReference>
<proteinExistence type="predicted"/>
<keyword evidence="2" id="KW-1185">Reference proteome</keyword>
<name>A0ABZ1B2L3_9ACTN</name>
<sequence>MDGEADDSLAGAIASAVEALRRRRFSEATEDELQAIRDLMGNIVVAVPHRLSRRTRPARRGPITDLRGSVRAAIQTDGELLRRPRRRRKVRPRRLVLILDVSGSMAGYSRALLHFAYAARFNTADVEVFAFGTRLTHLTDELADRDVDRALAAAAERVVDWDGGTLIGRSLATLNRSYGRRGMLRGAVVVICSDGLDRGDPQEIRDEMARTARYAYRLVWVNPLKGDSRYQPLARGMAAALPHLDRFVSGHNLASLDELADILRCL</sequence>
<dbReference type="RefSeq" id="WP_324274924.1">
    <property type="nucleotide sequence ID" value="NZ_CP141261.1"/>
</dbReference>
<dbReference type="Proteomes" id="UP001324287">
    <property type="component" value="Chromosome"/>
</dbReference>
<dbReference type="Pfam" id="PF05762">
    <property type="entry name" value="VWA_CoxE"/>
    <property type="match status" value="1"/>
</dbReference>
<dbReference type="InterPro" id="IPR036465">
    <property type="entry name" value="vWFA_dom_sf"/>
</dbReference>
<gene>
    <name evidence="1" type="ORF">U6N30_28565</name>
</gene>
<dbReference type="EMBL" id="CP141261">
    <property type="protein sequence ID" value="WRL63589.1"/>
    <property type="molecule type" value="Genomic_DNA"/>
</dbReference>
<accession>A0ABZ1B2L3</accession>
<evidence type="ECO:0000313" key="2">
    <source>
        <dbReference type="Proteomes" id="UP001324287"/>
    </source>
</evidence>
<dbReference type="PANTHER" id="PTHR39338">
    <property type="entry name" value="BLL5662 PROTEIN-RELATED"/>
    <property type="match status" value="1"/>
</dbReference>
<dbReference type="InterPro" id="IPR008912">
    <property type="entry name" value="Uncharacterised_CoxE"/>
</dbReference>
<evidence type="ECO:0000313" key="1">
    <source>
        <dbReference type="EMBL" id="WRL63589.1"/>
    </source>
</evidence>
<dbReference type="Gene3D" id="3.40.50.410">
    <property type="entry name" value="von Willebrand factor, type A domain"/>
    <property type="match status" value="1"/>
</dbReference>
<dbReference type="SUPFAM" id="SSF53300">
    <property type="entry name" value="vWA-like"/>
    <property type="match status" value="1"/>
</dbReference>